<sequence length="86" mass="9860">MSISESIFIPLYSSGETDESAGSSSDSVLDDGERHQSQCLPFYNPQQHRVHGPPKRNENREQKSTKDDKFLKSISYQLKTLLLMNW</sequence>
<name>A0A815YPK6_9BILA</name>
<evidence type="ECO:0000313" key="4">
    <source>
        <dbReference type="Proteomes" id="UP000663829"/>
    </source>
</evidence>
<keyword evidence="4" id="KW-1185">Reference proteome</keyword>
<reference evidence="2" key="1">
    <citation type="submission" date="2021-02" db="EMBL/GenBank/DDBJ databases">
        <authorList>
            <person name="Nowell W R."/>
        </authorList>
    </citation>
    <scope>NUCLEOTIDE SEQUENCE</scope>
</reference>
<protein>
    <submittedName>
        <fullName evidence="2">Uncharacterized protein</fullName>
    </submittedName>
</protein>
<evidence type="ECO:0000256" key="1">
    <source>
        <dbReference type="SAM" id="MobiDB-lite"/>
    </source>
</evidence>
<comment type="caution">
    <text evidence="2">The sequence shown here is derived from an EMBL/GenBank/DDBJ whole genome shotgun (WGS) entry which is preliminary data.</text>
</comment>
<dbReference type="Proteomes" id="UP000663829">
    <property type="component" value="Unassembled WGS sequence"/>
</dbReference>
<accession>A0A815YPK6</accession>
<evidence type="ECO:0000313" key="2">
    <source>
        <dbReference type="EMBL" id="CAF1573256.1"/>
    </source>
</evidence>
<dbReference type="AlphaFoldDB" id="A0A815YPK6"/>
<dbReference type="Proteomes" id="UP000681722">
    <property type="component" value="Unassembled WGS sequence"/>
</dbReference>
<feature type="region of interest" description="Disordered" evidence="1">
    <location>
        <begin position="14"/>
        <end position="68"/>
    </location>
</feature>
<feature type="compositionally biased region" description="Basic and acidic residues" evidence="1">
    <location>
        <begin position="55"/>
        <end position="68"/>
    </location>
</feature>
<gene>
    <name evidence="2" type="ORF">GPM918_LOCUS40541</name>
    <name evidence="3" type="ORF">SRO942_LOCUS41493</name>
</gene>
<dbReference type="EMBL" id="CAJOBC010096050">
    <property type="protein sequence ID" value="CAF4437164.1"/>
    <property type="molecule type" value="Genomic_DNA"/>
</dbReference>
<proteinExistence type="predicted"/>
<dbReference type="EMBL" id="CAJNOQ010030197">
    <property type="protein sequence ID" value="CAF1573256.1"/>
    <property type="molecule type" value="Genomic_DNA"/>
</dbReference>
<organism evidence="2 4">
    <name type="scientific">Didymodactylos carnosus</name>
    <dbReference type="NCBI Taxonomy" id="1234261"/>
    <lineage>
        <taxon>Eukaryota</taxon>
        <taxon>Metazoa</taxon>
        <taxon>Spiralia</taxon>
        <taxon>Gnathifera</taxon>
        <taxon>Rotifera</taxon>
        <taxon>Eurotatoria</taxon>
        <taxon>Bdelloidea</taxon>
        <taxon>Philodinida</taxon>
        <taxon>Philodinidae</taxon>
        <taxon>Didymodactylos</taxon>
    </lineage>
</organism>
<evidence type="ECO:0000313" key="3">
    <source>
        <dbReference type="EMBL" id="CAF4437164.1"/>
    </source>
</evidence>